<evidence type="ECO:0000313" key="1">
    <source>
        <dbReference type="EMBL" id="GIM75247.1"/>
    </source>
</evidence>
<accession>A0A919SMP7</accession>
<evidence type="ECO:0000313" key="2">
    <source>
        <dbReference type="Proteomes" id="UP000680865"/>
    </source>
</evidence>
<keyword evidence="2" id="KW-1185">Reference proteome</keyword>
<dbReference type="Pfam" id="PF19384">
    <property type="entry name" value="DUF5959"/>
    <property type="match status" value="1"/>
</dbReference>
<dbReference type="Proteomes" id="UP000680865">
    <property type="component" value="Unassembled WGS sequence"/>
</dbReference>
<comment type="caution">
    <text evidence="1">The sequence shown here is derived from an EMBL/GenBank/DDBJ whole genome shotgun (WGS) entry which is preliminary data.</text>
</comment>
<dbReference type="InterPro" id="IPR046003">
    <property type="entry name" value="DUF5959"/>
</dbReference>
<name>A0A919SMP7_9ACTN</name>
<sequence length="151" mass="16345">MRLWQDPTMPEQGPLPLLSLADEDGNAVRVEVSGPHPRWPKALAARIVVESPFVRGSSDLAIWPANLQSLAVFLDQLAAGDDAMWLGNGRGPAIRIRLHGTRDCPDVEVEDEFVSMVTVVVPVALPDDWVGAQREHLAAVLATYRFVSGGG</sequence>
<gene>
    <name evidence="1" type="ORF">Aco04nite_44420</name>
</gene>
<proteinExistence type="predicted"/>
<dbReference type="AlphaFoldDB" id="A0A919SMP7"/>
<reference evidence="1" key="1">
    <citation type="submission" date="2021-03" db="EMBL/GenBank/DDBJ databases">
        <title>Whole genome shotgun sequence of Actinoplanes consettensis NBRC 14913.</title>
        <authorList>
            <person name="Komaki H."/>
            <person name="Tamura T."/>
        </authorList>
    </citation>
    <scope>NUCLEOTIDE SEQUENCE</scope>
    <source>
        <strain evidence="1">NBRC 14913</strain>
    </source>
</reference>
<protein>
    <submittedName>
        <fullName evidence="1">Uncharacterized protein</fullName>
    </submittedName>
</protein>
<organism evidence="1 2">
    <name type="scientific">Winogradskya consettensis</name>
    <dbReference type="NCBI Taxonomy" id="113560"/>
    <lineage>
        <taxon>Bacteria</taxon>
        <taxon>Bacillati</taxon>
        <taxon>Actinomycetota</taxon>
        <taxon>Actinomycetes</taxon>
        <taxon>Micromonosporales</taxon>
        <taxon>Micromonosporaceae</taxon>
        <taxon>Winogradskya</taxon>
    </lineage>
</organism>
<dbReference type="EMBL" id="BOQP01000022">
    <property type="protein sequence ID" value="GIM75247.1"/>
    <property type="molecule type" value="Genomic_DNA"/>
</dbReference>